<dbReference type="Proteomes" id="UP000004095">
    <property type="component" value="Unassembled WGS sequence"/>
</dbReference>
<protein>
    <submittedName>
        <fullName evidence="1">Uncharacterized protein</fullName>
    </submittedName>
</protein>
<dbReference type="EMBL" id="AAWS01000016">
    <property type="protein sequence ID" value="EAY28390.1"/>
    <property type="molecule type" value="Genomic_DNA"/>
</dbReference>
<evidence type="ECO:0000313" key="2">
    <source>
        <dbReference type="Proteomes" id="UP000004095"/>
    </source>
</evidence>
<proteinExistence type="predicted"/>
<dbReference type="AlphaFoldDB" id="A1ZML0"/>
<organism evidence="1 2">
    <name type="scientific">Microscilla marina ATCC 23134</name>
    <dbReference type="NCBI Taxonomy" id="313606"/>
    <lineage>
        <taxon>Bacteria</taxon>
        <taxon>Pseudomonadati</taxon>
        <taxon>Bacteroidota</taxon>
        <taxon>Cytophagia</taxon>
        <taxon>Cytophagales</taxon>
        <taxon>Microscillaceae</taxon>
        <taxon>Microscilla</taxon>
    </lineage>
</organism>
<evidence type="ECO:0000313" key="1">
    <source>
        <dbReference type="EMBL" id="EAY28390.1"/>
    </source>
</evidence>
<name>A1ZML0_MICM2</name>
<comment type="caution">
    <text evidence="1">The sequence shown here is derived from an EMBL/GenBank/DDBJ whole genome shotgun (WGS) entry which is preliminary data.</text>
</comment>
<reference evidence="1 2" key="1">
    <citation type="submission" date="2007-01" db="EMBL/GenBank/DDBJ databases">
        <authorList>
            <person name="Haygood M."/>
            <person name="Podell S."/>
            <person name="Anderson C."/>
            <person name="Hopkinson B."/>
            <person name="Roe K."/>
            <person name="Barbeau K."/>
            <person name="Gaasterland T."/>
            <person name="Ferriera S."/>
            <person name="Johnson J."/>
            <person name="Kravitz S."/>
            <person name="Beeson K."/>
            <person name="Sutton G."/>
            <person name="Rogers Y.-H."/>
            <person name="Friedman R."/>
            <person name="Frazier M."/>
            <person name="Venter J.C."/>
        </authorList>
    </citation>
    <scope>NUCLEOTIDE SEQUENCE [LARGE SCALE GENOMIC DNA]</scope>
    <source>
        <strain evidence="1 2">ATCC 23134</strain>
    </source>
</reference>
<accession>A1ZML0</accession>
<keyword evidence="2" id="KW-1185">Reference proteome</keyword>
<gene>
    <name evidence="1" type="ORF">M23134_03942</name>
</gene>
<sequence length="45" mass="5109">MECRETLKKVGEFQANEDSLWGVLAGLGVKCTFRRISLFGLRFSD</sequence>